<evidence type="ECO:0000256" key="1">
    <source>
        <dbReference type="ARBA" id="ARBA00022450"/>
    </source>
</evidence>
<evidence type="ECO:0000256" key="3">
    <source>
        <dbReference type="ARBA" id="ARBA00022679"/>
    </source>
</evidence>
<dbReference type="Proteomes" id="UP001596004">
    <property type="component" value="Unassembled WGS sequence"/>
</dbReference>
<dbReference type="Gene3D" id="3.40.47.10">
    <property type="match status" value="2"/>
</dbReference>
<keyword evidence="1" id="KW-0596">Phosphopantetheine</keyword>
<feature type="compositionally biased region" description="Low complexity" evidence="4">
    <location>
        <begin position="344"/>
        <end position="353"/>
    </location>
</feature>
<dbReference type="PROSITE" id="PS00606">
    <property type="entry name" value="KS3_1"/>
    <property type="match status" value="1"/>
</dbReference>
<dbReference type="InterPro" id="IPR016039">
    <property type="entry name" value="Thiolase-like"/>
</dbReference>
<feature type="region of interest" description="Disordered" evidence="4">
    <location>
        <begin position="27"/>
        <end position="88"/>
    </location>
</feature>
<dbReference type="RefSeq" id="WP_380841928.1">
    <property type="nucleotide sequence ID" value="NZ_JBHSFP010000012.1"/>
</dbReference>
<dbReference type="InterPro" id="IPR050091">
    <property type="entry name" value="PKS_NRPS_Biosynth_Enz"/>
</dbReference>
<dbReference type="InterPro" id="IPR020841">
    <property type="entry name" value="PKS_Beta-ketoAc_synthase_dom"/>
</dbReference>
<protein>
    <submittedName>
        <fullName evidence="6">Beta-ketoacyl synthase N-terminal-like domain-containing protein</fullName>
    </submittedName>
</protein>
<dbReference type="Pfam" id="PF22621">
    <property type="entry name" value="CurL-like_PKS_C"/>
    <property type="match status" value="1"/>
</dbReference>
<evidence type="ECO:0000313" key="7">
    <source>
        <dbReference type="Proteomes" id="UP001596004"/>
    </source>
</evidence>
<comment type="caution">
    <text evidence="6">The sequence shown here is derived from an EMBL/GenBank/DDBJ whole genome shotgun (WGS) entry which is preliminary data.</text>
</comment>
<sequence length="542" mass="56798">MSEPIAIIGIGCRFPDASGPEELWRLLEQGMDATGEPPPGRSGAEAPHAHTPALFRHPPGRRGGSPGDAHRPPPNTRRPPPDVRRWPPETREAAFTGAGHDEAARLDPLQGLLLMTAWEALEDAGVAPSRIAGSRTAVFLGDSHMSHAWRRYRKAPLRPSVIRDHGGLPARRLSLTFGLRGPAVTLDTACASSLTAVHLACQSLRAGEAGLALAGGVNLRSLAEEDVLFGESLVPALRENSLFAQDGMISLDGKIALDEMIALNSHGADADGSPREDGIGIIVLKSLERALADGDAVRAVILGSAVANDGANDGATGGAASRPAASGMAGLMRTAMCLERGRVPSTPAAGAPRPRTPCDRPRTEVAATAHELPEGTVAGVSGRGSSSVSVHVVLARAPVAVSRPAAAPRRHLFTMSARSPEALARLAQAYLALLERDDAPSIRDLCYSAATRRDHHPCRFAVVVDSADDLKKVLAAFPAAIPSLGPAPSPGPGTSPDSALDTLAARYMRGEESIDWEGAFDAAAVFVRLPLYPWRAAHPWLD</sequence>
<dbReference type="PANTHER" id="PTHR43775">
    <property type="entry name" value="FATTY ACID SYNTHASE"/>
    <property type="match status" value="1"/>
</dbReference>
<reference evidence="7" key="1">
    <citation type="journal article" date="2019" name="Int. J. Syst. Evol. Microbiol.">
        <title>The Global Catalogue of Microorganisms (GCM) 10K type strain sequencing project: providing services to taxonomists for standard genome sequencing and annotation.</title>
        <authorList>
            <consortium name="The Broad Institute Genomics Platform"/>
            <consortium name="The Broad Institute Genome Sequencing Center for Infectious Disease"/>
            <person name="Wu L."/>
            <person name="Ma J."/>
        </authorList>
    </citation>
    <scope>NUCLEOTIDE SEQUENCE [LARGE SCALE GENOMIC DNA]</scope>
    <source>
        <strain evidence="7">CGMCC 4.7132</strain>
    </source>
</reference>
<organism evidence="6 7">
    <name type="scientific">Sphaerisporangium dianthi</name>
    <dbReference type="NCBI Taxonomy" id="1436120"/>
    <lineage>
        <taxon>Bacteria</taxon>
        <taxon>Bacillati</taxon>
        <taxon>Actinomycetota</taxon>
        <taxon>Actinomycetes</taxon>
        <taxon>Streptosporangiales</taxon>
        <taxon>Streptosporangiaceae</taxon>
        <taxon>Sphaerisporangium</taxon>
    </lineage>
</organism>
<dbReference type="EMBL" id="JBHSFP010000012">
    <property type="protein sequence ID" value="MFC4532988.1"/>
    <property type="molecule type" value="Genomic_DNA"/>
</dbReference>
<dbReference type="InterPro" id="IPR018201">
    <property type="entry name" value="Ketoacyl_synth_AS"/>
</dbReference>
<accession>A0ABV9CL08</accession>
<feature type="region of interest" description="Disordered" evidence="4">
    <location>
        <begin position="343"/>
        <end position="364"/>
    </location>
</feature>
<evidence type="ECO:0000259" key="5">
    <source>
        <dbReference type="PROSITE" id="PS52004"/>
    </source>
</evidence>
<gene>
    <name evidence="6" type="ORF">ACFO60_19600</name>
</gene>
<evidence type="ECO:0000313" key="6">
    <source>
        <dbReference type="EMBL" id="MFC4532988.1"/>
    </source>
</evidence>
<evidence type="ECO:0000256" key="2">
    <source>
        <dbReference type="ARBA" id="ARBA00022553"/>
    </source>
</evidence>
<dbReference type="CDD" id="cd00833">
    <property type="entry name" value="PKS"/>
    <property type="match status" value="1"/>
</dbReference>
<dbReference type="SUPFAM" id="SSF53901">
    <property type="entry name" value="Thiolase-like"/>
    <property type="match status" value="2"/>
</dbReference>
<proteinExistence type="predicted"/>
<dbReference type="Pfam" id="PF00109">
    <property type="entry name" value="ketoacyl-synt"/>
    <property type="match status" value="1"/>
</dbReference>
<keyword evidence="7" id="KW-1185">Reference proteome</keyword>
<feature type="compositionally biased region" description="Basic and acidic residues" evidence="4">
    <location>
        <begin position="79"/>
        <end position="88"/>
    </location>
</feature>
<feature type="domain" description="Ketosynthase family 3 (KS3)" evidence="5">
    <location>
        <begin position="2"/>
        <end position="436"/>
    </location>
</feature>
<dbReference type="SMART" id="SM00825">
    <property type="entry name" value="PKS_KS"/>
    <property type="match status" value="1"/>
</dbReference>
<dbReference type="Gene3D" id="3.30.70.3290">
    <property type="match status" value="1"/>
</dbReference>
<dbReference type="PANTHER" id="PTHR43775:SF37">
    <property type="entry name" value="SI:DKEY-61P9.11"/>
    <property type="match status" value="1"/>
</dbReference>
<dbReference type="PROSITE" id="PS52004">
    <property type="entry name" value="KS3_2"/>
    <property type="match status" value="1"/>
</dbReference>
<name>A0ABV9CL08_9ACTN</name>
<evidence type="ECO:0000256" key="4">
    <source>
        <dbReference type="SAM" id="MobiDB-lite"/>
    </source>
</evidence>
<dbReference type="InterPro" id="IPR014030">
    <property type="entry name" value="Ketoacyl_synth_N"/>
</dbReference>
<keyword evidence="2" id="KW-0597">Phosphoprotein</keyword>
<keyword evidence="3" id="KW-0808">Transferase</keyword>